<keyword evidence="4" id="KW-1185">Reference proteome</keyword>
<dbReference type="PANTHER" id="PTHR43818">
    <property type="entry name" value="BCDNA.GH03377"/>
    <property type="match status" value="1"/>
</dbReference>
<dbReference type="EMBL" id="CP018477">
    <property type="protein sequence ID" value="ASV77092.1"/>
    <property type="molecule type" value="Genomic_DNA"/>
</dbReference>
<dbReference type="GO" id="GO:0000166">
    <property type="term" value="F:nucleotide binding"/>
    <property type="evidence" value="ECO:0007669"/>
    <property type="project" value="InterPro"/>
</dbReference>
<dbReference type="OrthoDB" id="9792935at2"/>
<gene>
    <name evidence="3" type="ORF">THTE_4491</name>
</gene>
<dbReference type="Gene3D" id="3.40.50.720">
    <property type="entry name" value="NAD(P)-binding Rossmann-like Domain"/>
    <property type="match status" value="1"/>
</dbReference>
<dbReference type="InterPro" id="IPR043906">
    <property type="entry name" value="Gfo/Idh/MocA_OxRdtase_bact_C"/>
</dbReference>
<feature type="domain" description="Gfo/Idh/MocA-like oxidoreductase N-terminal" evidence="1">
    <location>
        <begin position="44"/>
        <end position="172"/>
    </location>
</feature>
<dbReference type="InterPro" id="IPR050463">
    <property type="entry name" value="Gfo/Idh/MocA_oxidrdct_glycsds"/>
</dbReference>
<dbReference type="PANTHER" id="PTHR43818:SF5">
    <property type="entry name" value="OXIDOREDUCTASE FAMILY PROTEIN"/>
    <property type="match status" value="1"/>
</dbReference>
<dbReference type="InterPro" id="IPR000683">
    <property type="entry name" value="Gfo/Idh/MocA-like_OxRdtase_N"/>
</dbReference>
<dbReference type="AlphaFoldDB" id="A0A286RMA0"/>
<reference evidence="3 4" key="1">
    <citation type="journal article" name="Front. Microbiol.">
        <title>Sugar Metabolism of the First Thermophilic Planctomycete Thermogutta terrifontis: Comparative Genomic and Transcriptomic Approaches.</title>
        <authorList>
            <person name="Elcheninov A.G."/>
            <person name="Menzel P."/>
            <person name="Gudbergsdottir S.R."/>
            <person name="Slesarev A.I."/>
            <person name="Kadnikov V.V."/>
            <person name="Krogh A."/>
            <person name="Bonch-Osmolovskaya E.A."/>
            <person name="Peng X."/>
            <person name="Kublanov I.V."/>
        </authorList>
    </citation>
    <scope>NUCLEOTIDE SEQUENCE [LARGE SCALE GENOMIC DNA]</scope>
    <source>
        <strain evidence="3 4">R1</strain>
    </source>
</reference>
<dbReference type="Pfam" id="PF19051">
    <property type="entry name" value="GFO_IDH_MocA_C2"/>
    <property type="match status" value="2"/>
</dbReference>
<dbReference type="RefSeq" id="WP_095416693.1">
    <property type="nucleotide sequence ID" value="NZ_CP018477.1"/>
</dbReference>
<evidence type="ECO:0000259" key="1">
    <source>
        <dbReference type="Pfam" id="PF01408"/>
    </source>
</evidence>
<feature type="domain" description="Gfo/Idh/MocA-like oxidoreductase bacterial type C-terminal" evidence="2">
    <location>
        <begin position="226"/>
        <end position="325"/>
    </location>
</feature>
<feature type="domain" description="Gfo/Idh/MocA-like oxidoreductase bacterial type C-terminal" evidence="2">
    <location>
        <begin position="407"/>
        <end position="475"/>
    </location>
</feature>
<protein>
    <submittedName>
        <fullName evidence="3">Putative NADH-dependent dehydrogenase</fullName>
    </submittedName>
</protein>
<dbReference type="KEGG" id="ttf:THTE_4491"/>
<accession>A0A286RMA0</accession>
<sequence>MLHHKLNRRQVLGGLLSSLALPTFVKASALGLAGLSPASERVTLGLIGCGGHGVGWNLAQVFRHKDAQVIAVCDVDQRHLAAGKERVDKFYGELLGTEYKECAVYGDFRDLINRRDIVAIMNCTPDHWHVLPAMMASMAGKDVLCEKPLTLFVEEGQVLCRTVAEHKTVFQTASENRSIDVYIRLISLVRAGVIGKLQHIEVRLPIGNTNMRVVGEAKETFGKDTIEEPPPYLNYEMWLGQAPWMPYIAARVHGNFRWNLAFSGGVLTDWGAHMIDLAQWGHNTEHTGPVEVEGRGDFPPRDAVYNTAPTFDLHYRYADGVTMRVSAGTGDLDPAKADRSTPLVGRTSSPGIRFEGTDGWIESHNWRGALRASRREFLDVDVDPKALGLYVPSEVVKREDGGKGGEHRNFLDCIKTRQPCYAPAEIGHRTITIAHIGNIAMMLGRKLRWNPAEERFVDDEEANGMLTRKQREPWTMKNVASWIK</sequence>
<organism evidence="3 4">
    <name type="scientific">Thermogutta terrifontis</name>
    <dbReference type="NCBI Taxonomy" id="1331910"/>
    <lineage>
        <taxon>Bacteria</taxon>
        <taxon>Pseudomonadati</taxon>
        <taxon>Planctomycetota</taxon>
        <taxon>Planctomycetia</taxon>
        <taxon>Pirellulales</taxon>
        <taxon>Thermoguttaceae</taxon>
        <taxon>Thermogutta</taxon>
    </lineage>
</organism>
<evidence type="ECO:0000259" key="2">
    <source>
        <dbReference type="Pfam" id="PF19051"/>
    </source>
</evidence>
<dbReference type="InterPro" id="IPR036291">
    <property type="entry name" value="NAD(P)-bd_dom_sf"/>
</dbReference>
<dbReference type="Gene3D" id="3.30.360.10">
    <property type="entry name" value="Dihydrodipicolinate Reductase, domain 2"/>
    <property type="match status" value="1"/>
</dbReference>
<name>A0A286RMA0_9BACT</name>
<dbReference type="Pfam" id="PF01408">
    <property type="entry name" value="GFO_IDH_MocA"/>
    <property type="match status" value="1"/>
</dbReference>
<dbReference type="Proteomes" id="UP000215086">
    <property type="component" value="Chromosome"/>
</dbReference>
<dbReference type="SUPFAM" id="SSF51735">
    <property type="entry name" value="NAD(P)-binding Rossmann-fold domains"/>
    <property type="match status" value="1"/>
</dbReference>
<evidence type="ECO:0000313" key="3">
    <source>
        <dbReference type="EMBL" id="ASV77092.1"/>
    </source>
</evidence>
<proteinExistence type="predicted"/>
<evidence type="ECO:0000313" key="4">
    <source>
        <dbReference type="Proteomes" id="UP000215086"/>
    </source>
</evidence>
<dbReference type="SUPFAM" id="SSF55347">
    <property type="entry name" value="Glyceraldehyde-3-phosphate dehydrogenase-like, C-terminal domain"/>
    <property type="match status" value="1"/>
</dbReference>